<accession>F6FH08</accession>
<sequence length="209" mass="22527">MDLTKVGAVSLAGAGGAGGGFIAYKYGAFDEPIKVREKVKGFVVAKEDDGVWSARIATLTSATSNTLHESLSKLKNPSFTKEGIRDWCIESLDSTFKEGDTRFKNVQDYCVYNNKDKLGSSALNGSETSKWTTVQDSLKNENGTLSNTMKAIKNKLKGEGGVTKDENALKTWCEGFYSAIWMGEEDPDFKDAKTYCKEKASAAGVGVGG</sequence>
<protein>
    <submittedName>
        <fullName evidence="1">Uncharacterized protein</fullName>
    </submittedName>
</protein>
<dbReference type="STRING" id="859194.MHF_1483"/>
<proteinExistence type="predicted"/>
<evidence type="ECO:0000313" key="2">
    <source>
        <dbReference type="Proteomes" id="UP000007952"/>
    </source>
</evidence>
<name>F6FH08_MYCHI</name>
<evidence type="ECO:0000313" key="1">
    <source>
        <dbReference type="EMBL" id="AEG73717.1"/>
    </source>
</evidence>
<reference key="2">
    <citation type="submission" date="2011-05" db="EMBL/GenBank/DDBJ databases">
        <title>The Genome of Mycoplasma haemofelis Strain Ohio2, a pathogenic hemoplasma of the cat.</title>
        <authorList>
            <person name="Santos A.P."/>
            <person name="Guimaraes A.M.S."/>
            <person name="SanMiguel P.J."/>
            <person name="Martin S.W."/>
            <person name="Messick J.B."/>
        </authorList>
    </citation>
    <scope>NUCLEOTIDE SEQUENCE</scope>
    <source>
        <strain>Ohio2</strain>
    </source>
</reference>
<dbReference type="AlphaFoldDB" id="F6FH08"/>
<organism evidence="1 2">
    <name type="scientific">Mycoplasma haemofelis (strain Ohio2)</name>
    <dbReference type="NCBI Taxonomy" id="859194"/>
    <lineage>
        <taxon>Bacteria</taxon>
        <taxon>Bacillati</taxon>
        <taxon>Mycoplasmatota</taxon>
        <taxon>Mollicutes</taxon>
        <taxon>Mycoplasmataceae</taxon>
        <taxon>Mycoplasma</taxon>
    </lineage>
</organism>
<gene>
    <name evidence="1" type="ordered locus">MHF_1483</name>
</gene>
<dbReference type="HOGENOM" id="CLU_087258_1_0_14"/>
<dbReference type="Proteomes" id="UP000007952">
    <property type="component" value="Chromosome"/>
</dbReference>
<dbReference type="EMBL" id="CP002808">
    <property type="protein sequence ID" value="AEG73717.1"/>
    <property type="molecule type" value="Genomic_DNA"/>
</dbReference>
<dbReference type="BioCyc" id="MHAE859194:G1GR7-1480-MONOMER"/>
<reference evidence="1 2" key="1">
    <citation type="journal article" date="2011" name="J. Bacteriol.">
        <title>Complete genome sequences of two hemotropic Mycoplasmas, Mycoplasma haemofelis strain Ohio2 and Mycoplasma suis strain Illinois.</title>
        <authorList>
            <person name="Messick J.B."/>
            <person name="Santos A.P."/>
            <person name="Guimaraes A.M."/>
        </authorList>
    </citation>
    <scope>NUCLEOTIDE SEQUENCE [LARGE SCALE GENOMIC DNA]</scope>
    <source>
        <strain evidence="1 2">Ohio2</strain>
    </source>
</reference>
<dbReference type="KEGG" id="mhf:MHF_1483"/>